<dbReference type="EMBL" id="BPLQ01010320">
    <property type="protein sequence ID" value="GIY49945.1"/>
    <property type="molecule type" value="Genomic_DNA"/>
</dbReference>
<keyword evidence="2" id="KW-1185">Reference proteome</keyword>
<sequence>MEIFSVLKTDTRLRMESDSWIGEGALETEFFFDNRLAFVKQKEMGRIAKISDLTENSLTGICVGSQQVIEIFLHAISNALRNLRGKGKEHPIRGFAALVPRGVGGRCETLQETKRFRN</sequence>
<reference evidence="1 2" key="1">
    <citation type="submission" date="2021-06" db="EMBL/GenBank/DDBJ databases">
        <title>Caerostris darwini draft genome.</title>
        <authorList>
            <person name="Kono N."/>
            <person name="Arakawa K."/>
        </authorList>
    </citation>
    <scope>NUCLEOTIDE SEQUENCE [LARGE SCALE GENOMIC DNA]</scope>
</reference>
<accession>A0AAV4TUJ9</accession>
<comment type="caution">
    <text evidence="1">The sequence shown here is derived from an EMBL/GenBank/DDBJ whole genome shotgun (WGS) entry which is preliminary data.</text>
</comment>
<evidence type="ECO:0000313" key="1">
    <source>
        <dbReference type="EMBL" id="GIY49945.1"/>
    </source>
</evidence>
<dbReference type="Proteomes" id="UP001054837">
    <property type="component" value="Unassembled WGS sequence"/>
</dbReference>
<organism evidence="1 2">
    <name type="scientific">Caerostris darwini</name>
    <dbReference type="NCBI Taxonomy" id="1538125"/>
    <lineage>
        <taxon>Eukaryota</taxon>
        <taxon>Metazoa</taxon>
        <taxon>Ecdysozoa</taxon>
        <taxon>Arthropoda</taxon>
        <taxon>Chelicerata</taxon>
        <taxon>Arachnida</taxon>
        <taxon>Araneae</taxon>
        <taxon>Araneomorphae</taxon>
        <taxon>Entelegynae</taxon>
        <taxon>Araneoidea</taxon>
        <taxon>Araneidae</taxon>
        <taxon>Caerostris</taxon>
    </lineage>
</organism>
<evidence type="ECO:0000313" key="2">
    <source>
        <dbReference type="Proteomes" id="UP001054837"/>
    </source>
</evidence>
<dbReference type="AlphaFoldDB" id="A0AAV4TUJ9"/>
<protein>
    <submittedName>
        <fullName evidence="1">Uncharacterized protein</fullName>
    </submittedName>
</protein>
<name>A0AAV4TUJ9_9ARAC</name>
<gene>
    <name evidence="1" type="ORF">CDAR_183891</name>
</gene>
<proteinExistence type="predicted"/>